<comment type="caution">
    <text evidence="1">The sequence shown here is derived from an EMBL/GenBank/DDBJ whole genome shotgun (WGS) entry which is preliminary data.</text>
</comment>
<proteinExistence type="predicted"/>
<dbReference type="AlphaFoldDB" id="A0A316HC21"/>
<name>A0A316HC21_9SPHI</name>
<protein>
    <submittedName>
        <fullName evidence="1">Uncharacterized protein</fullName>
    </submittedName>
</protein>
<evidence type="ECO:0000313" key="2">
    <source>
        <dbReference type="Proteomes" id="UP000245678"/>
    </source>
</evidence>
<evidence type="ECO:0000313" key="1">
    <source>
        <dbReference type="EMBL" id="PWK78058.1"/>
    </source>
</evidence>
<reference evidence="1 2" key="1">
    <citation type="submission" date="2018-05" db="EMBL/GenBank/DDBJ databases">
        <title>Genomic Encyclopedia of Archaeal and Bacterial Type Strains, Phase II (KMG-II): from individual species to whole genera.</title>
        <authorList>
            <person name="Goeker M."/>
        </authorList>
    </citation>
    <scope>NUCLEOTIDE SEQUENCE [LARGE SCALE GENOMIC DNA]</scope>
    <source>
        <strain evidence="1 2">DSM 19975</strain>
    </source>
</reference>
<dbReference type="EMBL" id="QGHA01000003">
    <property type="protein sequence ID" value="PWK78058.1"/>
    <property type="molecule type" value="Genomic_DNA"/>
</dbReference>
<organism evidence="1 2">
    <name type="scientific">Mucilaginibacter oryzae</name>
    <dbReference type="NCBI Taxonomy" id="468058"/>
    <lineage>
        <taxon>Bacteria</taxon>
        <taxon>Pseudomonadati</taxon>
        <taxon>Bacteroidota</taxon>
        <taxon>Sphingobacteriia</taxon>
        <taxon>Sphingobacteriales</taxon>
        <taxon>Sphingobacteriaceae</taxon>
        <taxon>Mucilaginibacter</taxon>
    </lineage>
</organism>
<gene>
    <name evidence="1" type="ORF">LX99_01898</name>
</gene>
<dbReference type="Proteomes" id="UP000245678">
    <property type="component" value="Unassembled WGS sequence"/>
</dbReference>
<sequence>MNLLSLLLAITINGNSFLKTDTTDYWHVAYNSKIIARYTAFDKAPIRIKKSAVKDGDILLVTYGDDTPGDAQHTGLYILGANKKRIMITTAKEGEPLKFYLNYALATQKQYHLKDLDFFYFDDKRDHFIFKLIIQ</sequence>
<accession>A0A316HC21</accession>
<dbReference type="RefSeq" id="WP_109607659.1">
    <property type="nucleotide sequence ID" value="NZ_QGHA01000003.1"/>
</dbReference>
<keyword evidence="2" id="KW-1185">Reference proteome</keyword>